<dbReference type="HOGENOM" id="CLU_2481546_0_0_9"/>
<geneLocation type="plasmid" evidence="1 2">
    <name>pSRC3</name>
</geneLocation>
<dbReference type="EMBL" id="AP012300">
    <property type="protein sequence ID" value="BAL85129.1"/>
    <property type="molecule type" value="Genomic_DNA"/>
</dbReference>
<gene>
    <name evidence="1" type="ordered locus">SELR_pSRC300560</name>
</gene>
<protein>
    <submittedName>
        <fullName evidence="1">Uncharacterized protein</fullName>
    </submittedName>
</protein>
<dbReference type="RefSeq" id="WP_014426147.1">
    <property type="nucleotide sequence ID" value="NC_017073.1"/>
</dbReference>
<keyword evidence="1" id="KW-0614">Plasmid</keyword>
<dbReference type="KEGG" id="sri:SELR_pSRC300560"/>
<sequence length="87" mass="10549">MEKKTRETTRARCYNFLAMNCDGLLKTKASKMFNWKEACNMYETRIFLLCEVLKIDSSQLNYYGTVKKYRPDLFEQDFYNDVRKYVK</sequence>
<accession>I0GWJ2</accession>
<evidence type="ECO:0000313" key="2">
    <source>
        <dbReference type="Proteomes" id="UP000007887"/>
    </source>
</evidence>
<organism evidence="1 2">
    <name type="scientific">Selenomonas ruminantium subsp. lactilytica (strain NBRC 103574 / TAM6421)</name>
    <dbReference type="NCBI Taxonomy" id="927704"/>
    <lineage>
        <taxon>Bacteria</taxon>
        <taxon>Bacillati</taxon>
        <taxon>Bacillota</taxon>
        <taxon>Negativicutes</taxon>
        <taxon>Selenomonadales</taxon>
        <taxon>Selenomonadaceae</taxon>
        <taxon>Selenomonas</taxon>
    </lineage>
</organism>
<proteinExistence type="predicted"/>
<dbReference type="Proteomes" id="UP000007887">
    <property type="component" value="Plasmid pSRC3"/>
</dbReference>
<evidence type="ECO:0000313" key="1">
    <source>
        <dbReference type="EMBL" id="BAL85129.1"/>
    </source>
</evidence>
<dbReference type="AlphaFoldDB" id="I0GWJ2"/>
<dbReference type="PATRIC" id="fig|927704.6.peg.3370"/>
<dbReference type="OrthoDB" id="9863936at2"/>
<reference evidence="1 2" key="1">
    <citation type="submission" date="2011-10" db="EMBL/GenBank/DDBJ databases">
        <title>Whole genome sequence of Selenomonas ruminantium subsp. lactilytica TAM6421.</title>
        <authorList>
            <person name="Oguchi A."/>
            <person name="Ankai A."/>
            <person name="Kaneko J."/>
            <person name="Yamada-Narita S."/>
            <person name="Fukui S."/>
            <person name="Takahashi M."/>
            <person name="Onodera T."/>
            <person name="Kojima S."/>
            <person name="Fushimi T."/>
            <person name="Abe N."/>
            <person name="Kamio Y."/>
            <person name="Yamazaki S."/>
            <person name="Fujita N."/>
        </authorList>
    </citation>
    <scope>NUCLEOTIDE SEQUENCE [LARGE SCALE GENOMIC DNA]</scope>
    <source>
        <strain evidence="2">NBRC 103574 / TAM6421</strain>
        <plasmid evidence="1 2">pSRC3</plasmid>
    </source>
</reference>
<name>I0GWJ2_SELRL</name>